<gene>
    <name evidence="8" type="ORF">ACFO0U_06220</name>
</gene>
<dbReference type="EMBL" id="JBHSEU010000010">
    <property type="protein sequence ID" value="MFC4538369.1"/>
    <property type="molecule type" value="Genomic_DNA"/>
</dbReference>
<evidence type="ECO:0000256" key="5">
    <source>
        <dbReference type="PROSITE-ProRule" id="PRU00560"/>
    </source>
</evidence>
<dbReference type="Pfam" id="PF13538">
    <property type="entry name" value="UvrD_C_2"/>
    <property type="match status" value="1"/>
</dbReference>
<dbReference type="SUPFAM" id="SSF52540">
    <property type="entry name" value="P-loop containing nucleoside triphosphate hydrolases"/>
    <property type="match status" value="1"/>
</dbReference>
<keyword evidence="1 5" id="KW-0547">Nucleotide-binding</keyword>
<dbReference type="PANTHER" id="PTHR11070:SF17">
    <property type="entry name" value="DNA HELICASE IV"/>
    <property type="match status" value="1"/>
</dbReference>
<dbReference type="RefSeq" id="WP_246967865.1">
    <property type="nucleotide sequence ID" value="NZ_JAKGAN010000001.1"/>
</dbReference>
<dbReference type="InterPro" id="IPR027785">
    <property type="entry name" value="UvrD-like_helicase_C"/>
</dbReference>
<organism evidence="8 9">
    <name type="scientific">Chromohalobacter sarecensis</name>
    <dbReference type="NCBI Taxonomy" id="245294"/>
    <lineage>
        <taxon>Bacteria</taxon>
        <taxon>Pseudomonadati</taxon>
        <taxon>Pseudomonadota</taxon>
        <taxon>Gammaproteobacteria</taxon>
        <taxon>Oceanospirillales</taxon>
        <taxon>Halomonadaceae</taxon>
        <taxon>Chromohalobacter</taxon>
    </lineage>
</organism>
<keyword evidence="3 5" id="KW-0347">Helicase</keyword>
<protein>
    <submittedName>
        <fullName evidence="8">HelD family protein</fullName>
    </submittedName>
</protein>
<sequence>MNAPRHASAREQEATHLETIQSRLINAIDDAEARLSDYKQDIQEQKTYLAENRDEMDHIEKISSRESIDQMVKTGDALLAQKGRLEKLQRAPYFGRFDFRREGEREASPIYIGIHHFQDHATNRTHVYDWRAPIASLFYDYETGPVRFTAPEGDIEGQISLKRQFRIQHDTIELMIDSEVNVVDEVLQDELGRASDANMKNIVATIQRDQNAIIRNDEAPVLIIQGVAGSGKTSIALHRIAFLLYRFKDTLSSDDILIVSPNSVFADYISTVLPELGEESVNEVSMESLADTLLEGEFRFQGFFEQTRALLEKQAPELQRRVAFKASAAMLEHLDAYLKHVENQRFAARDVWIEGRLIPAWLIEEAFHRHASLAQRDRLERVIRDLEASMQQEYRYALTPDDRQQLQKELGAMAKTRRRTLRQTYKAFYEWLEEPALFKPGSHGRLEYNDLFPLIYLKMKLERISSPYARIKHLLIDEMQDYTPVQYAVLNRLFSCKKTILGDARQSVDPYSASSLTQIRRTFLGSICMTLNKSYRSSYEIMQFTQRISHNPDLVAIERHDEAPRVLHFTSRRQEAEGIIDEAHAFLDSSHHTLAVICKTQRQAAYYHEQLATAGVEAVLLDERSQALSRGIIVCTAHLAKGLEFDRVIVPSAEDKTYHNDMDRNLLYVACTRAMHRLTLTYTGQLSTLIEAASDTNSAS</sequence>
<proteinExistence type="predicted"/>
<evidence type="ECO:0000256" key="4">
    <source>
        <dbReference type="ARBA" id="ARBA00022840"/>
    </source>
</evidence>
<keyword evidence="6" id="KW-0175">Coiled coil</keyword>
<dbReference type="InterPro" id="IPR000212">
    <property type="entry name" value="DNA_helicase_UvrD/REP"/>
</dbReference>
<keyword evidence="2 5" id="KW-0378">Hydrolase</keyword>
<dbReference type="PROSITE" id="PS51198">
    <property type="entry name" value="UVRD_HELICASE_ATP_BIND"/>
    <property type="match status" value="1"/>
</dbReference>
<keyword evidence="4 5" id="KW-0067">ATP-binding</keyword>
<comment type="caution">
    <text evidence="8">The sequence shown here is derived from an EMBL/GenBank/DDBJ whole genome shotgun (WGS) entry which is preliminary data.</text>
</comment>
<dbReference type="Pfam" id="PF00580">
    <property type="entry name" value="UvrD-helicase"/>
    <property type="match status" value="1"/>
</dbReference>
<evidence type="ECO:0000313" key="8">
    <source>
        <dbReference type="EMBL" id="MFC4538369.1"/>
    </source>
</evidence>
<dbReference type="Proteomes" id="UP001596030">
    <property type="component" value="Unassembled WGS sequence"/>
</dbReference>
<keyword evidence="9" id="KW-1185">Reference proteome</keyword>
<evidence type="ECO:0000259" key="7">
    <source>
        <dbReference type="PROSITE" id="PS51198"/>
    </source>
</evidence>
<dbReference type="InterPro" id="IPR027417">
    <property type="entry name" value="P-loop_NTPase"/>
</dbReference>
<feature type="binding site" evidence="5">
    <location>
        <begin position="226"/>
        <end position="233"/>
    </location>
    <ligand>
        <name>ATP</name>
        <dbReference type="ChEBI" id="CHEBI:30616"/>
    </ligand>
</feature>
<feature type="domain" description="UvrD-like helicase ATP-binding" evidence="7">
    <location>
        <begin position="205"/>
        <end position="538"/>
    </location>
</feature>
<dbReference type="Gene3D" id="3.40.50.300">
    <property type="entry name" value="P-loop containing nucleotide triphosphate hydrolases"/>
    <property type="match status" value="2"/>
</dbReference>
<accession>A0ABV9D0T5</accession>
<reference evidence="9" key="1">
    <citation type="journal article" date="2019" name="Int. J. Syst. Evol. Microbiol.">
        <title>The Global Catalogue of Microorganisms (GCM) 10K type strain sequencing project: providing services to taxonomists for standard genome sequencing and annotation.</title>
        <authorList>
            <consortium name="The Broad Institute Genomics Platform"/>
            <consortium name="The Broad Institute Genome Sequencing Center for Infectious Disease"/>
            <person name="Wu L."/>
            <person name="Ma J."/>
        </authorList>
    </citation>
    <scope>NUCLEOTIDE SEQUENCE [LARGE SCALE GENOMIC DNA]</scope>
    <source>
        <strain evidence="9">CGMCC 1.12121</strain>
    </source>
</reference>
<dbReference type="PANTHER" id="PTHR11070">
    <property type="entry name" value="UVRD / RECB / PCRA DNA HELICASE FAMILY MEMBER"/>
    <property type="match status" value="1"/>
</dbReference>
<evidence type="ECO:0000256" key="3">
    <source>
        <dbReference type="ARBA" id="ARBA00022806"/>
    </source>
</evidence>
<name>A0ABV9D0T5_9GAMM</name>
<evidence type="ECO:0000313" key="9">
    <source>
        <dbReference type="Proteomes" id="UP001596030"/>
    </source>
</evidence>
<feature type="coiled-coil region" evidence="6">
    <location>
        <begin position="21"/>
        <end position="48"/>
    </location>
</feature>
<evidence type="ECO:0000256" key="6">
    <source>
        <dbReference type="SAM" id="Coils"/>
    </source>
</evidence>
<evidence type="ECO:0000256" key="1">
    <source>
        <dbReference type="ARBA" id="ARBA00022741"/>
    </source>
</evidence>
<evidence type="ECO:0000256" key="2">
    <source>
        <dbReference type="ARBA" id="ARBA00022801"/>
    </source>
</evidence>
<dbReference type="InterPro" id="IPR014016">
    <property type="entry name" value="UvrD-like_ATP-bd"/>
</dbReference>